<dbReference type="Pfam" id="PF00137">
    <property type="entry name" value="ATP-synt_C"/>
    <property type="match status" value="1"/>
</dbReference>
<dbReference type="eggNOG" id="COG0636">
    <property type="taxonomic scope" value="Bacteria"/>
</dbReference>
<evidence type="ECO:0000256" key="11">
    <source>
        <dbReference type="ARBA" id="ARBA00023310"/>
    </source>
</evidence>
<evidence type="ECO:0000259" key="14">
    <source>
        <dbReference type="Pfam" id="PF00137"/>
    </source>
</evidence>
<dbReference type="CDD" id="cd18121">
    <property type="entry name" value="ATP-synt_Fo_c"/>
    <property type="match status" value="1"/>
</dbReference>
<keyword evidence="9 13" id="KW-0446">Lipid-binding</keyword>
<sequence length="92" mass="8891">MEIMGLLQAAAPVVQDPKGLAMIGAGIAAGGAVIGAGMGIGRIGGSAVEGMARQPEAAGKIQTAALILAALIEGAALFGVVIGYSIQGKITF</sequence>
<gene>
    <name evidence="13" type="primary">atpE</name>
    <name evidence="15" type="ORF">GEMMAAP_12605</name>
</gene>
<evidence type="ECO:0000256" key="4">
    <source>
        <dbReference type="ARBA" id="ARBA00022547"/>
    </source>
</evidence>
<evidence type="ECO:0000256" key="7">
    <source>
        <dbReference type="ARBA" id="ARBA00022989"/>
    </source>
</evidence>
<dbReference type="InterPro" id="IPR000454">
    <property type="entry name" value="ATP_synth_F0_csu"/>
</dbReference>
<keyword evidence="3 13" id="KW-0813">Transport</keyword>
<evidence type="ECO:0000256" key="10">
    <source>
        <dbReference type="ARBA" id="ARBA00023136"/>
    </source>
</evidence>
<reference evidence="15 16" key="2">
    <citation type="journal article" date="2016" name="Environ. Microbiol. Rep.">
        <title>Metagenomic evidence for the presence of phototrophic Gemmatimonadetes bacteria in diverse environments.</title>
        <authorList>
            <person name="Zeng Y."/>
            <person name="Baumbach J."/>
            <person name="Barbosa E.G."/>
            <person name="Azevedo V."/>
            <person name="Zhang C."/>
            <person name="Koblizek M."/>
        </authorList>
    </citation>
    <scope>NUCLEOTIDE SEQUENCE [LARGE SCALE GENOMIC DNA]</scope>
    <source>
        <strain evidence="15 16">AP64</strain>
    </source>
</reference>
<keyword evidence="11 13" id="KW-0066">ATP synthesis</keyword>
<evidence type="ECO:0000256" key="6">
    <source>
        <dbReference type="ARBA" id="ARBA00022781"/>
    </source>
</evidence>
<dbReference type="PROSITE" id="PS00605">
    <property type="entry name" value="ATPASE_C"/>
    <property type="match status" value="1"/>
</dbReference>
<dbReference type="InterPro" id="IPR035921">
    <property type="entry name" value="F/V-ATP_Csub_sf"/>
</dbReference>
<dbReference type="KEGG" id="gph:GEMMAAP_12605"/>
<dbReference type="GO" id="GO:0045259">
    <property type="term" value="C:proton-transporting ATP synthase complex"/>
    <property type="evidence" value="ECO:0007669"/>
    <property type="project" value="UniProtKB-KW"/>
</dbReference>
<accession>A0A143BK29</accession>
<dbReference type="STRING" id="1379270.GEMMAAP_12605"/>
<keyword evidence="8 13" id="KW-0406">Ion transport</keyword>
<comment type="function">
    <text evidence="12 13">F(1)F(0) ATP synthase produces ATP from ADP in the presence of a proton or sodium gradient. F-type ATPases consist of two structural domains, F(1) containing the extramembraneous catalytic core and F(0) containing the membrane proton channel, linked together by a central stalk and a peripheral stalk. During catalysis, ATP synthesis in the catalytic domain of F(1) is coupled via a rotary mechanism of the central stalk subunits to proton translocation.</text>
</comment>
<keyword evidence="4 13" id="KW-0138">CF(0)</keyword>
<dbReference type="GO" id="GO:0005886">
    <property type="term" value="C:plasma membrane"/>
    <property type="evidence" value="ECO:0007669"/>
    <property type="project" value="UniProtKB-SubCell"/>
</dbReference>
<comment type="similarity">
    <text evidence="2 13">Belongs to the ATPase C chain family.</text>
</comment>
<dbReference type="InterPro" id="IPR020537">
    <property type="entry name" value="ATP_synth_F0_csu_DDCD_BS"/>
</dbReference>
<dbReference type="HAMAP" id="MF_01396">
    <property type="entry name" value="ATP_synth_c_bact"/>
    <property type="match status" value="1"/>
</dbReference>
<dbReference type="Gene3D" id="1.20.20.10">
    <property type="entry name" value="F1F0 ATP synthase subunit C"/>
    <property type="match status" value="1"/>
</dbReference>
<feature type="transmembrane region" description="Helical" evidence="13">
    <location>
        <begin position="64"/>
        <end position="86"/>
    </location>
</feature>
<name>A0A143BK29_9BACT</name>
<evidence type="ECO:0000256" key="1">
    <source>
        <dbReference type="ARBA" id="ARBA00004141"/>
    </source>
</evidence>
<keyword evidence="13" id="KW-1003">Cell membrane</keyword>
<keyword evidence="10 13" id="KW-0472">Membrane</keyword>
<proteinExistence type="inferred from homology"/>
<evidence type="ECO:0000313" key="16">
    <source>
        <dbReference type="Proteomes" id="UP000076404"/>
    </source>
</evidence>
<keyword evidence="16" id="KW-1185">Reference proteome</keyword>
<dbReference type="GO" id="GO:0046933">
    <property type="term" value="F:proton-transporting ATP synthase activity, rotational mechanism"/>
    <property type="evidence" value="ECO:0007669"/>
    <property type="project" value="UniProtKB-UniRule"/>
</dbReference>
<dbReference type="NCBIfam" id="TIGR01260">
    <property type="entry name" value="ATP_synt_c"/>
    <property type="match status" value="1"/>
</dbReference>
<dbReference type="EMBL" id="CP011454">
    <property type="protein sequence ID" value="AMW05416.1"/>
    <property type="molecule type" value="Genomic_DNA"/>
</dbReference>
<reference evidence="15 16" key="1">
    <citation type="journal article" date="2014" name="Proc. Natl. Acad. Sci. U.S.A.">
        <title>Functional type 2 photosynthetic reaction centers found in the rare bacterial phylum Gemmatimonadetes.</title>
        <authorList>
            <person name="Zeng Y."/>
            <person name="Feng F."/>
            <person name="Medova H."/>
            <person name="Dean J."/>
            <person name="Koblizek M."/>
        </authorList>
    </citation>
    <scope>NUCLEOTIDE SEQUENCE [LARGE SCALE GENOMIC DNA]</scope>
    <source>
        <strain evidence="15 16">AP64</strain>
    </source>
</reference>
<dbReference type="InterPro" id="IPR038662">
    <property type="entry name" value="ATP_synth_F0_csu_sf"/>
</dbReference>
<comment type="subcellular location">
    <subcellularLocation>
        <location evidence="13">Cell membrane</location>
        <topology evidence="13">Multi-pass membrane protein</topology>
    </subcellularLocation>
    <subcellularLocation>
        <location evidence="1">Membrane</location>
        <topology evidence="1">Multi-pass membrane protein</topology>
    </subcellularLocation>
</comment>
<dbReference type="Proteomes" id="UP000076404">
    <property type="component" value="Chromosome"/>
</dbReference>
<evidence type="ECO:0000313" key="15">
    <source>
        <dbReference type="EMBL" id="AMW05416.1"/>
    </source>
</evidence>
<keyword evidence="6 13" id="KW-0375">Hydrogen ion transport</keyword>
<keyword evidence="5 13" id="KW-0812">Transmembrane</keyword>
<evidence type="ECO:0000256" key="9">
    <source>
        <dbReference type="ARBA" id="ARBA00023121"/>
    </source>
</evidence>
<dbReference type="InterPro" id="IPR002379">
    <property type="entry name" value="ATPase_proteolipid_c-like_dom"/>
</dbReference>
<evidence type="ECO:0000256" key="2">
    <source>
        <dbReference type="ARBA" id="ARBA00006704"/>
    </source>
</evidence>
<evidence type="ECO:0000256" key="13">
    <source>
        <dbReference type="HAMAP-Rule" id="MF_01396"/>
    </source>
</evidence>
<evidence type="ECO:0000256" key="5">
    <source>
        <dbReference type="ARBA" id="ARBA00022692"/>
    </source>
</evidence>
<dbReference type="InterPro" id="IPR005953">
    <property type="entry name" value="ATP_synth_csu_bac/chlpt"/>
</dbReference>
<dbReference type="PRINTS" id="PR00124">
    <property type="entry name" value="ATPASEC"/>
</dbReference>
<organism evidence="15 16">
    <name type="scientific">Gemmatimonas phototrophica</name>
    <dbReference type="NCBI Taxonomy" id="1379270"/>
    <lineage>
        <taxon>Bacteria</taxon>
        <taxon>Pseudomonadati</taxon>
        <taxon>Gemmatimonadota</taxon>
        <taxon>Gemmatimonadia</taxon>
        <taxon>Gemmatimonadales</taxon>
        <taxon>Gemmatimonadaceae</taxon>
        <taxon>Gemmatimonas</taxon>
    </lineage>
</organism>
<evidence type="ECO:0000256" key="12">
    <source>
        <dbReference type="ARBA" id="ARBA00025198"/>
    </source>
</evidence>
<dbReference type="GO" id="GO:0008289">
    <property type="term" value="F:lipid binding"/>
    <property type="evidence" value="ECO:0007669"/>
    <property type="project" value="UniProtKB-KW"/>
</dbReference>
<evidence type="ECO:0000256" key="3">
    <source>
        <dbReference type="ARBA" id="ARBA00022448"/>
    </source>
</evidence>
<feature type="transmembrane region" description="Helical" evidence="13">
    <location>
        <begin position="20"/>
        <end position="43"/>
    </location>
</feature>
<keyword evidence="7 13" id="KW-1133">Transmembrane helix</keyword>
<comment type="function">
    <text evidence="13">Key component of the F(0) channel; it plays a direct role in translocation across the membrane. A homomeric c-ring of between 10-14 subunits forms the central stalk rotor element with the F(1) delta and epsilon subunits.</text>
</comment>
<dbReference type="GO" id="GO:0033177">
    <property type="term" value="C:proton-transporting two-sector ATPase complex, proton-transporting domain"/>
    <property type="evidence" value="ECO:0007669"/>
    <property type="project" value="InterPro"/>
</dbReference>
<protein>
    <recommendedName>
        <fullName evidence="13">ATP synthase subunit c</fullName>
    </recommendedName>
    <alternativeName>
        <fullName evidence="13">ATP synthase F(0) sector subunit c</fullName>
    </alternativeName>
    <alternativeName>
        <fullName evidence="13">F-type ATPase subunit c</fullName>
        <shortName evidence="13">F-ATPase subunit c</shortName>
    </alternativeName>
    <alternativeName>
        <fullName evidence="13">Lipid-binding protein</fullName>
    </alternativeName>
</protein>
<feature type="site" description="Reversibly protonated during proton transport" evidence="13">
    <location>
        <position position="73"/>
    </location>
</feature>
<dbReference type="SUPFAM" id="SSF81333">
    <property type="entry name" value="F1F0 ATP synthase subunit C"/>
    <property type="match status" value="1"/>
</dbReference>
<dbReference type="AlphaFoldDB" id="A0A143BK29"/>
<evidence type="ECO:0000256" key="8">
    <source>
        <dbReference type="ARBA" id="ARBA00023065"/>
    </source>
</evidence>
<feature type="domain" description="V-ATPase proteolipid subunit C-like" evidence="14">
    <location>
        <begin position="23"/>
        <end position="83"/>
    </location>
</feature>